<evidence type="ECO:0000313" key="2">
    <source>
        <dbReference type="Proteomes" id="UP000001935"/>
    </source>
</evidence>
<accession>Q2IIN1</accession>
<dbReference type="Gene3D" id="3.20.20.70">
    <property type="entry name" value="Aldolase class I"/>
    <property type="match status" value="1"/>
</dbReference>
<dbReference type="SUPFAM" id="SSF51569">
    <property type="entry name" value="Aldolase"/>
    <property type="match status" value="1"/>
</dbReference>
<organism evidence="1 2">
    <name type="scientific">Anaeromyxobacter dehalogenans (strain 2CP-C)</name>
    <dbReference type="NCBI Taxonomy" id="290397"/>
    <lineage>
        <taxon>Bacteria</taxon>
        <taxon>Pseudomonadati</taxon>
        <taxon>Myxococcota</taxon>
        <taxon>Myxococcia</taxon>
        <taxon>Myxococcales</taxon>
        <taxon>Cystobacterineae</taxon>
        <taxon>Anaeromyxobacteraceae</taxon>
        <taxon>Anaeromyxobacter</taxon>
    </lineage>
</organism>
<dbReference type="AlphaFoldDB" id="Q2IIN1"/>
<dbReference type="InterPro" id="IPR013785">
    <property type="entry name" value="Aldolase_TIM"/>
</dbReference>
<dbReference type="STRING" id="290397.Adeh_1734"/>
<evidence type="ECO:0000313" key="1">
    <source>
        <dbReference type="EMBL" id="ABC81507.1"/>
    </source>
</evidence>
<sequence length="309" mass="31147">MLTRILAFRPPGVLGRLPPHSGACPLSLRELMGPAMELGTALPLVAAPSAAVARAALVAAKELGSALGLALPPGVAPEPWFATVTAAADEVAAGLPIFLSAEVRVDGEAAMQVDRACQEAWRLVDAGLTHLALDASDVAPEERARVLAEVAAGALERGVCVDCVVPIDPGVPAARQAAVLFEALAASGAPPDVASVRCPAPAGPEDARAQVGALARLSAALAGVPIVRRGPVSRPLLGLLAGSPVKACEDGGAAAARARAPLGGGADEADRREARVYVEVMDFLERLGAAGSARGLGRALEARLAEDRA</sequence>
<dbReference type="HOGENOM" id="CLU_899072_0_0_7"/>
<name>Q2IIN1_ANADE</name>
<dbReference type="Proteomes" id="UP000001935">
    <property type="component" value="Chromosome"/>
</dbReference>
<dbReference type="OrthoDB" id="9966374at2"/>
<protein>
    <submittedName>
        <fullName evidence="1">Uncharacterized protein</fullName>
    </submittedName>
</protein>
<reference evidence="1 2" key="1">
    <citation type="submission" date="2006-01" db="EMBL/GenBank/DDBJ databases">
        <title>Complete sequence of Anaeromyxobacter dehalogenans 2CP-C.</title>
        <authorList>
            <consortium name="US DOE Joint Genome Institute"/>
            <person name="Copeland A."/>
            <person name="Lucas S."/>
            <person name="Lapidus A."/>
            <person name="Barry K."/>
            <person name="Detter J.C."/>
            <person name="Glavina T."/>
            <person name="Hammon N."/>
            <person name="Israni S."/>
            <person name="Pitluck S."/>
            <person name="Brettin T."/>
            <person name="Bruce D."/>
            <person name="Han C."/>
            <person name="Tapia R."/>
            <person name="Gilna P."/>
            <person name="Kiss H."/>
            <person name="Schmutz J."/>
            <person name="Larimer F."/>
            <person name="Land M."/>
            <person name="Kyrpides N."/>
            <person name="Anderson I."/>
            <person name="Sanford R.A."/>
            <person name="Ritalahti K.M."/>
            <person name="Thomas H.S."/>
            <person name="Kirby J.R."/>
            <person name="Zhulin I.B."/>
            <person name="Loeffler F.E."/>
            <person name="Richardson P."/>
        </authorList>
    </citation>
    <scope>NUCLEOTIDE SEQUENCE [LARGE SCALE GENOMIC DNA]</scope>
    <source>
        <strain evidence="1 2">2CP-C</strain>
    </source>
</reference>
<dbReference type="RefSeq" id="WP_011420790.1">
    <property type="nucleotide sequence ID" value="NC_007760.1"/>
</dbReference>
<dbReference type="KEGG" id="ade:Adeh_1734"/>
<gene>
    <name evidence="1" type="ordered locus">Adeh_1734</name>
</gene>
<dbReference type="EMBL" id="CP000251">
    <property type="protein sequence ID" value="ABC81507.1"/>
    <property type="molecule type" value="Genomic_DNA"/>
</dbReference>
<proteinExistence type="predicted"/>